<evidence type="ECO:0000313" key="2">
    <source>
        <dbReference type="Proteomes" id="UP000187283"/>
    </source>
</evidence>
<dbReference type="Proteomes" id="UP000187283">
    <property type="component" value="Unassembled WGS sequence"/>
</dbReference>
<sequence>MTELQASNTPLKKSTIETIGTDLEESTSCPCILRISGCSNALPTARDPQFEMTKDVSLSFSHIATIRRFSLRPTS</sequence>
<reference evidence="1 2" key="1">
    <citation type="submission" date="2017-01" db="EMBL/GenBank/DDBJ databases">
        <authorList>
            <person name="Mah S.A."/>
            <person name="Swanson W.J."/>
            <person name="Moy G.W."/>
            <person name="Vacquier V.D."/>
        </authorList>
    </citation>
    <scope>NUCLEOTIDE SEQUENCE [LARGE SCALE GENOMIC DNA]</scope>
    <source>
        <strain evidence="1 2">GSMNP</strain>
    </source>
</reference>
<proteinExistence type="predicted"/>
<evidence type="ECO:0000313" key="1">
    <source>
        <dbReference type="EMBL" id="OMJ25664.1"/>
    </source>
</evidence>
<name>A0A1R1YFK5_9FUNG</name>
<comment type="caution">
    <text evidence="1">The sequence shown here is derived from an EMBL/GenBank/DDBJ whole genome shotgun (WGS) entry which is preliminary data.</text>
</comment>
<accession>A0A1R1YFK5</accession>
<keyword evidence="2" id="KW-1185">Reference proteome</keyword>
<organism evidence="1 2">
    <name type="scientific">Smittium culicis</name>
    <dbReference type="NCBI Taxonomy" id="133412"/>
    <lineage>
        <taxon>Eukaryota</taxon>
        <taxon>Fungi</taxon>
        <taxon>Fungi incertae sedis</taxon>
        <taxon>Zoopagomycota</taxon>
        <taxon>Kickxellomycotina</taxon>
        <taxon>Harpellomycetes</taxon>
        <taxon>Harpellales</taxon>
        <taxon>Legeriomycetaceae</taxon>
        <taxon>Smittium</taxon>
    </lineage>
</organism>
<gene>
    <name evidence="1" type="ORF">AYI70_g739</name>
</gene>
<protein>
    <submittedName>
        <fullName evidence="1">Uncharacterized protein</fullName>
    </submittedName>
</protein>
<dbReference type="EMBL" id="LSSN01000132">
    <property type="protein sequence ID" value="OMJ25664.1"/>
    <property type="molecule type" value="Genomic_DNA"/>
</dbReference>
<dbReference type="OrthoDB" id="10466653at2759"/>
<dbReference type="AlphaFoldDB" id="A0A1R1YFK5"/>